<dbReference type="GO" id="GO:0005886">
    <property type="term" value="C:plasma membrane"/>
    <property type="evidence" value="ECO:0007669"/>
    <property type="project" value="UniProtKB-SubCell"/>
</dbReference>
<reference evidence="9 10" key="1">
    <citation type="submission" date="2006-06" db="EMBL/GenBank/DDBJ databases">
        <title>Complete sequence of Rubrobacter xylanophilus DSM 9941.</title>
        <authorList>
            <consortium name="US DOE Joint Genome Institute"/>
            <person name="Copeland A."/>
            <person name="Lucas S."/>
            <person name="Lapidus A."/>
            <person name="Barry K."/>
            <person name="Detter J.C."/>
            <person name="Glavina del Rio T."/>
            <person name="Hammon N."/>
            <person name="Israni S."/>
            <person name="Dalin E."/>
            <person name="Tice H."/>
            <person name="Pitluck S."/>
            <person name="Munk A.C."/>
            <person name="Brettin T."/>
            <person name="Bruce D."/>
            <person name="Han C."/>
            <person name="Tapia R."/>
            <person name="Gilna P."/>
            <person name="Schmutz J."/>
            <person name="Larimer F."/>
            <person name="Land M."/>
            <person name="Hauser L."/>
            <person name="Kyrpides N."/>
            <person name="Lykidis A."/>
            <person name="da Costa M.S."/>
            <person name="Rainey F.A."/>
            <person name="Empadinhas N."/>
            <person name="Jolivet E."/>
            <person name="Battista J.R."/>
            <person name="Richardson P."/>
        </authorList>
    </citation>
    <scope>NUCLEOTIDE SEQUENCE [LARGE SCALE GENOMIC DNA]</scope>
    <source>
        <strain evidence="10">DSM 9941 / NBRC 16129 / PRD-1</strain>
    </source>
</reference>
<dbReference type="GO" id="GO:0016758">
    <property type="term" value="F:hexosyltransferase activity"/>
    <property type="evidence" value="ECO:0007669"/>
    <property type="project" value="InterPro"/>
</dbReference>
<keyword evidence="6 8" id="KW-0472">Membrane</keyword>
<evidence type="ECO:0000256" key="3">
    <source>
        <dbReference type="ARBA" id="ARBA00022679"/>
    </source>
</evidence>
<evidence type="ECO:0000313" key="9">
    <source>
        <dbReference type="EMBL" id="ABG04009.1"/>
    </source>
</evidence>
<dbReference type="Proteomes" id="UP000006637">
    <property type="component" value="Chromosome"/>
</dbReference>
<sequence length="385" mass="39792">MLWGLAAGFSSLPSGLREESNDLALYYGAAEALLRGEIPYRDFFIEYPPGSLPVFVPPALLTDGRFGYITAFAAQMALVLLAALVLVALAARRLRGPRAWLLPAATFALGAVLLYPVAVTRYDAAVALALAAAAFGATLGGRWLLLSYGALGFGAAAKLVPALALPPLALARSRGAARGLAVFGAAAAAFAVPALLLGGGGFLGSLAYHAQRGLQVESLAASVALALGRVREVDFRYGAFEVRGGWAEPALALTPPLTLALLGLTALAAWRARREGPLGAGGFARYAAALVLAFMLGSKVLSPQYALWLLPLVPLAAGGVPGGALCAVLLAACWLTTQVFPLHYEALLSGSPPGPELLLLRNLLLAALWALLLLLPRENAGKEKA</sequence>
<dbReference type="HOGENOM" id="CLU_035797_1_0_11"/>
<keyword evidence="4 8" id="KW-0812">Transmembrane</keyword>
<evidence type="ECO:0000256" key="5">
    <source>
        <dbReference type="ARBA" id="ARBA00022989"/>
    </source>
</evidence>
<dbReference type="EMBL" id="CP000386">
    <property type="protein sequence ID" value="ABG04009.1"/>
    <property type="molecule type" value="Genomic_DNA"/>
</dbReference>
<evidence type="ECO:0000256" key="7">
    <source>
        <dbReference type="ARBA" id="ARBA00024033"/>
    </source>
</evidence>
<name>Q1AX69_RUBXD</name>
<accession>Q1AX69</accession>
<protein>
    <submittedName>
        <fullName evidence="9">Putative membrane protein</fullName>
    </submittedName>
</protein>
<evidence type="ECO:0000313" key="10">
    <source>
        <dbReference type="Proteomes" id="UP000006637"/>
    </source>
</evidence>
<dbReference type="RefSeq" id="WP_011564027.1">
    <property type="nucleotide sequence ID" value="NC_008148.1"/>
</dbReference>
<dbReference type="STRING" id="266117.Rxyl_1043"/>
<comment type="subcellular location">
    <subcellularLocation>
        <location evidence="1">Cell membrane</location>
        <topology evidence="1">Multi-pass membrane protein</topology>
    </subcellularLocation>
</comment>
<gene>
    <name evidence="9" type="ordered locus">Rxyl_1043</name>
</gene>
<keyword evidence="10" id="KW-1185">Reference proteome</keyword>
<dbReference type="OrthoDB" id="581198at2"/>
<evidence type="ECO:0000256" key="6">
    <source>
        <dbReference type="ARBA" id="ARBA00023136"/>
    </source>
</evidence>
<dbReference type="KEGG" id="rxy:Rxyl_1043"/>
<keyword evidence="3" id="KW-0808">Transferase</keyword>
<feature type="transmembrane region" description="Helical" evidence="8">
    <location>
        <begin position="180"/>
        <end position="208"/>
    </location>
</feature>
<feature type="transmembrane region" description="Helical" evidence="8">
    <location>
        <begin position="99"/>
        <end position="118"/>
    </location>
</feature>
<dbReference type="InterPro" id="IPR018584">
    <property type="entry name" value="GT87"/>
</dbReference>
<keyword evidence="2" id="KW-1003">Cell membrane</keyword>
<evidence type="ECO:0000256" key="2">
    <source>
        <dbReference type="ARBA" id="ARBA00022475"/>
    </source>
</evidence>
<dbReference type="Pfam" id="PF09594">
    <property type="entry name" value="GT87"/>
    <property type="match status" value="1"/>
</dbReference>
<evidence type="ECO:0000256" key="4">
    <source>
        <dbReference type="ARBA" id="ARBA00022692"/>
    </source>
</evidence>
<feature type="transmembrane region" description="Helical" evidence="8">
    <location>
        <begin position="124"/>
        <end position="145"/>
    </location>
</feature>
<organism evidence="9 10">
    <name type="scientific">Rubrobacter xylanophilus (strain DSM 9941 / JCM 11954 / NBRC 16129 / PRD-1)</name>
    <dbReference type="NCBI Taxonomy" id="266117"/>
    <lineage>
        <taxon>Bacteria</taxon>
        <taxon>Bacillati</taxon>
        <taxon>Actinomycetota</taxon>
        <taxon>Rubrobacteria</taxon>
        <taxon>Rubrobacterales</taxon>
        <taxon>Rubrobacteraceae</taxon>
        <taxon>Rubrobacter</taxon>
    </lineage>
</organism>
<feature type="transmembrane region" description="Helical" evidence="8">
    <location>
        <begin position="66"/>
        <end position="87"/>
    </location>
</feature>
<comment type="similarity">
    <text evidence="7">Belongs to the glycosyltransferase 87 family.</text>
</comment>
<evidence type="ECO:0000256" key="1">
    <source>
        <dbReference type="ARBA" id="ARBA00004651"/>
    </source>
</evidence>
<feature type="transmembrane region" description="Helical" evidence="8">
    <location>
        <begin position="308"/>
        <end position="337"/>
    </location>
</feature>
<dbReference type="eggNOG" id="COG5650">
    <property type="taxonomic scope" value="Bacteria"/>
</dbReference>
<feature type="transmembrane region" description="Helical" evidence="8">
    <location>
        <begin position="250"/>
        <end position="270"/>
    </location>
</feature>
<keyword evidence="5 8" id="KW-1133">Transmembrane helix</keyword>
<dbReference type="AlphaFoldDB" id="Q1AX69"/>
<proteinExistence type="inferred from homology"/>
<feature type="transmembrane region" description="Helical" evidence="8">
    <location>
        <begin position="357"/>
        <end position="375"/>
    </location>
</feature>
<evidence type="ECO:0000256" key="8">
    <source>
        <dbReference type="SAM" id="Phobius"/>
    </source>
</evidence>